<protein>
    <submittedName>
        <fullName evidence="1">Uncharacterized protein</fullName>
    </submittedName>
</protein>
<evidence type="ECO:0000313" key="1">
    <source>
        <dbReference type="EMBL" id="CAJ2659841.1"/>
    </source>
</evidence>
<dbReference type="Proteomes" id="UP001177021">
    <property type="component" value="Unassembled WGS sequence"/>
</dbReference>
<sequence length="95" mass="11370">MIRIQGCKLNARQLLRLISISIRAFIHCSGGLRARCSFMQLVWMFCISVVWYERNNRIFKAKETTLRQMLDKVKLQSFWRLKTHNVNLGLNTHMW</sequence>
<accession>A0ACB0KTC6</accession>
<name>A0ACB0KTC6_TRIPR</name>
<comment type="caution">
    <text evidence="1">The sequence shown here is derived from an EMBL/GenBank/DDBJ whole genome shotgun (WGS) entry which is preliminary data.</text>
</comment>
<proteinExistence type="predicted"/>
<dbReference type="EMBL" id="CASHSV030000311">
    <property type="protein sequence ID" value="CAJ2659841.1"/>
    <property type="molecule type" value="Genomic_DNA"/>
</dbReference>
<reference evidence="1" key="1">
    <citation type="submission" date="2023-10" db="EMBL/GenBank/DDBJ databases">
        <authorList>
            <person name="Rodriguez Cubillos JULIANA M."/>
            <person name="De Vega J."/>
        </authorList>
    </citation>
    <scope>NUCLEOTIDE SEQUENCE</scope>
</reference>
<organism evidence="1 2">
    <name type="scientific">Trifolium pratense</name>
    <name type="common">Red clover</name>
    <dbReference type="NCBI Taxonomy" id="57577"/>
    <lineage>
        <taxon>Eukaryota</taxon>
        <taxon>Viridiplantae</taxon>
        <taxon>Streptophyta</taxon>
        <taxon>Embryophyta</taxon>
        <taxon>Tracheophyta</taxon>
        <taxon>Spermatophyta</taxon>
        <taxon>Magnoliopsida</taxon>
        <taxon>eudicotyledons</taxon>
        <taxon>Gunneridae</taxon>
        <taxon>Pentapetalae</taxon>
        <taxon>rosids</taxon>
        <taxon>fabids</taxon>
        <taxon>Fabales</taxon>
        <taxon>Fabaceae</taxon>
        <taxon>Papilionoideae</taxon>
        <taxon>50 kb inversion clade</taxon>
        <taxon>NPAAA clade</taxon>
        <taxon>Hologalegina</taxon>
        <taxon>IRL clade</taxon>
        <taxon>Trifolieae</taxon>
        <taxon>Trifolium</taxon>
    </lineage>
</organism>
<gene>
    <name evidence="1" type="ORF">MILVUS5_LOCUS25917</name>
</gene>
<keyword evidence="2" id="KW-1185">Reference proteome</keyword>
<evidence type="ECO:0000313" key="2">
    <source>
        <dbReference type="Proteomes" id="UP001177021"/>
    </source>
</evidence>